<comment type="caution">
    <text evidence="2">The sequence shown here is derived from an EMBL/GenBank/DDBJ whole genome shotgun (WGS) entry which is preliminary data.</text>
</comment>
<organism evidence="2 3">
    <name type="scientific">Kribbella capetownensis</name>
    <dbReference type="NCBI Taxonomy" id="1572659"/>
    <lineage>
        <taxon>Bacteria</taxon>
        <taxon>Bacillati</taxon>
        <taxon>Actinomycetota</taxon>
        <taxon>Actinomycetes</taxon>
        <taxon>Propionibacteriales</taxon>
        <taxon>Kribbellaceae</taxon>
        <taxon>Kribbella</taxon>
    </lineage>
</organism>
<evidence type="ECO:0008006" key="4">
    <source>
        <dbReference type="Google" id="ProtNLM"/>
    </source>
</evidence>
<evidence type="ECO:0000313" key="3">
    <source>
        <dbReference type="Proteomes" id="UP000293342"/>
    </source>
</evidence>
<keyword evidence="1" id="KW-0812">Transmembrane</keyword>
<name>A0A4R0IK78_9ACTN</name>
<feature type="transmembrane region" description="Helical" evidence="1">
    <location>
        <begin position="16"/>
        <end position="35"/>
    </location>
</feature>
<dbReference type="AlphaFoldDB" id="A0A4R0IK78"/>
<reference evidence="2 3" key="1">
    <citation type="submission" date="2019-02" db="EMBL/GenBank/DDBJ databases">
        <title>Kribbella capetownensis sp. nov. and Kribbella speibonae sp. nov., isolated from soil.</title>
        <authorList>
            <person name="Curtis S.M."/>
            <person name="Norton I."/>
            <person name="Everest G.J."/>
            <person name="Meyers P.R."/>
        </authorList>
    </citation>
    <scope>NUCLEOTIDE SEQUENCE [LARGE SCALE GENOMIC DNA]</scope>
    <source>
        <strain evidence="2 3">YM53</strain>
    </source>
</reference>
<keyword evidence="1" id="KW-0472">Membrane</keyword>
<feature type="transmembrane region" description="Helical" evidence="1">
    <location>
        <begin position="55"/>
        <end position="78"/>
    </location>
</feature>
<evidence type="ECO:0000256" key="1">
    <source>
        <dbReference type="SAM" id="Phobius"/>
    </source>
</evidence>
<sequence>MTSAGSPKPSRFPKRLFLWIPLAGVAAAVGYWLQIKADDAQGQIDWWILDVSTKGLLAGIGAGLTFLSVVGLALVAAYETAAAERVRAAITAQQQRQLELSQAVLRPLVDAVNSATHLRANSPQRRHLPGETRTAVLAVLCKLATGAAEPVARYYELTRDGGGKRVLQPVKCWGGDAGHVLKEGDPIAAPAFDALDKSEAKYWVAGDPEAPTTGWSEANIIVPVAGSRPYGVLTVESSDTDAFLLQDVNTAALIGQLYAATLGALPPGS</sequence>
<dbReference type="RefSeq" id="WP_131519388.1">
    <property type="nucleotide sequence ID" value="NZ_SJKD01000019.1"/>
</dbReference>
<protein>
    <recommendedName>
        <fullName evidence="4">GAF domain-containing protein</fullName>
    </recommendedName>
</protein>
<dbReference type="Proteomes" id="UP000293342">
    <property type="component" value="Unassembled WGS sequence"/>
</dbReference>
<keyword evidence="3" id="KW-1185">Reference proteome</keyword>
<accession>A0A4R0IK78</accession>
<gene>
    <name evidence="2" type="ORF">E0H75_42365</name>
</gene>
<evidence type="ECO:0000313" key="2">
    <source>
        <dbReference type="EMBL" id="TCC33901.1"/>
    </source>
</evidence>
<proteinExistence type="predicted"/>
<dbReference type="EMBL" id="SJKD01000019">
    <property type="protein sequence ID" value="TCC33901.1"/>
    <property type="molecule type" value="Genomic_DNA"/>
</dbReference>
<keyword evidence="1" id="KW-1133">Transmembrane helix</keyword>